<feature type="compositionally biased region" description="Basic residues" evidence="1">
    <location>
        <begin position="86"/>
        <end position="101"/>
    </location>
</feature>
<feature type="compositionally biased region" description="Low complexity" evidence="1">
    <location>
        <begin position="525"/>
        <end position="584"/>
    </location>
</feature>
<feature type="compositionally biased region" description="Basic and acidic residues" evidence="1">
    <location>
        <begin position="391"/>
        <end position="401"/>
    </location>
</feature>
<sequence>MDNLQHYQPLSQALNPVIGPTSAPYDADPPREEEEEEEPEPSPEKPNGDAGSPSPRAANSAATDSSELQIVQHVPQHWQQGETAKRRPGRPRGSKTKKRHNQPPPPPAQTHQLPEVTPQNQKYYEFQWRILNLCAEFYGAAEELVKSTPPLVLAQCYHMGPAAKVDPLVILNDAKSVCDSLLANPSRLITNPPPPMYPVVPMFYQSPPQGPMAPPPPIGTTPQSFVVPLNSNTSAPPQPYPYAQPYTPGQYSTPYYTSYQHPANAPQYYPQPAASVSTSAPASAPASAPPASTTVAPTSSVSAGVTVPWTLEEIDRLKKLAEENKSENTGSVDWESVANQWGDSRSKHMIMIKATSLGLKESSGRGTKRRRLSDAGEKAASPSAGGADVEPSPHTHTDDPVPPHASPAQSHTSASASVTPQLAYHAPAPVSTTQQSASDTTAAAASPTASPQRSKLPWPMPTVAADTDPLAGIASTSPAGGSSGEAQRSSTFYRPRPQAESSSPSTASYSKDTANTGTSAAVAYGSDSAYGKSGASSSSSSAAYHDSGSSSYRPSESYPSSSYRETDSYGGSSSSYRGSYSSSSKPGHASGPIHSFMYRP</sequence>
<feature type="region of interest" description="Disordered" evidence="1">
    <location>
        <begin position="270"/>
        <end position="302"/>
    </location>
</feature>
<feature type="compositionally biased region" description="Acidic residues" evidence="1">
    <location>
        <begin position="31"/>
        <end position="41"/>
    </location>
</feature>
<evidence type="ECO:0000256" key="1">
    <source>
        <dbReference type="SAM" id="MobiDB-lite"/>
    </source>
</evidence>
<evidence type="ECO:0000313" key="3">
    <source>
        <dbReference type="Proteomes" id="UP000054144"/>
    </source>
</evidence>
<proteinExistence type="predicted"/>
<name>A0A0D7ADW4_9AGAR</name>
<accession>A0A0D7ADW4</accession>
<evidence type="ECO:0000313" key="2">
    <source>
        <dbReference type="EMBL" id="KIY48604.1"/>
    </source>
</evidence>
<organism evidence="2 3">
    <name type="scientific">Fistulina hepatica ATCC 64428</name>
    <dbReference type="NCBI Taxonomy" id="1128425"/>
    <lineage>
        <taxon>Eukaryota</taxon>
        <taxon>Fungi</taxon>
        <taxon>Dikarya</taxon>
        <taxon>Basidiomycota</taxon>
        <taxon>Agaricomycotina</taxon>
        <taxon>Agaricomycetes</taxon>
        <taxon>Agaricomycetidae</taxon>
        <taxon>Agaricales</taxon>
        <taxon>Fistulinaceae</taxon>
        <taxon>Fistulina</taxon>
    </lineage>
</organism>
<dbReference type="Proteomes" id="UP000054144">
    <property type="component" value="Unassembled WGS sequence"/>
</dbReference>
<feature type="compositionally biased region" description="Low complexity" evidence="1">
    <location>
        <begin position="431"/>
        <end position="452"/>
    </location>
</feature>
<keyword evidence="3" id="KW-1185">Reference proteome</keyword>
<feature type="compositionally biased region" description="Pro residues" evidence="1">
    <location>
        <begin position="208"/>
        <end position="219"/>
    </location>
</feature>
<feature type="region of interest" description="Disordered" evidence="1">
    <location>
        <begin position="525"/>
        <end position="600"/>
    </location>
</feature>
<protein>
    <submittedName>
        <fullName evidence="2">Uncharacterized protein</fullName>
    </submittedName>
</protein>
<dbReference type="AlphaFoldDB" id="A0A0D7ADW4"/>
<reference evidence="2 3" key="1">
    <citation type="journal article" date="2015" name="Fungal Genet. Biol.">
        <title>Evolution of novel wood decay mechanisms in Agaricales revealed by the genome sequences of Fistulina hepatica and Cylindrobasidium torrendii.</title>
        <authorList>
            <person name="Floudas D."/>
            <person name="Held B.W."/>
            <person name="Riley R."/>
            <person name="Nagy L.G."/>
            <person name="Koehler G."/>
            <person name="Ransdell A.S."/>
            <person name="Younus H."/>
            <person name="Chow J."/>
            <person name="Chiniquy J."/>
            <person name="Lipzen A."/>
            <person name="Tritt A."/>
            <person name="Sun H."/>
            <person name="Haridas S."/>
            <person name="LaButti K."/>
            <person name="Ohm R.A."/>
            <person name="Kues U."/>
            <person name="Blanchette R.A."/>
            <person name="Grigoriev I.V."/>
            <person name="Minto R.E."/>
            <person name="Hibbett D.S."/>
        </authorList>
    </citation>
    <scope>NUCLEOTIDE SEQUENCE [LARGE SCALE GENOMIC DNA]</scope>
    <source>
        <strain evidence="2 3">ATCC 64428</strain>
    </source>
</reference>
<feature type="compositionally biased region" description="Polar residues" evidence="1">
    <location>
        <begin position="60"/>
        <end position="69"/>
    </location>
</feature>
<dbReference type="EMBL" id="KN881832">
    <property type="protein sequence ID" value="KIY48604.1"/>
    <property type="molecule type" value="Genomic_DNA"/>
</dbReference>
<gene>
    <name evidence="2" type="ORF">FISHEDRAFT_58887</name>
</gene>
<feature type="compositionally biased region" description="Polar residues" evidence="1">
    <location>
        <begin position="474"/>
        <end position="492"/>
    </location>
</feature>
<feature type="compositionally biased region" description="Polar residues" evidence="1">
    <location>
        <begin position="1"/>
        <end position="14"/>
    </location>
</feature>
<feature type="region of interest" description="Disordered" evidence="1">
    <location>
        <begin position="356"/>
        <end position="513"/>
    </location>
</feature>
<feature type="compositionally biased region" description="Low complexity" evidence="1">
    <location>
        <begin position="501"/>
        <end position="510"/>
    </location>
</feature>
<dbReference type="OrthoDB" id="2348945at2759"/>
<feature type="region of interest" description="Disordered" evidence="1">
    <location>
        <begin position="1"/>
        <end position="116"/>
    </location>
</feature>
<feature type="compositionally biased region" description="Polar residues" evidence="1">
    <location>
        <begin position="407"/>
        <end position="420"/>
    </location>
</feature>
<feature type="region of interest" description="Disordered" evidence="1">
    <location>
        <begin position="208"/>
        <end position="231"/>
    </location>
</feature>